<feature type="domain" description="PAC" evidence="10">
    <location>
        <begin position="456"/>
        <end position="506"/>
    </location>
</feature>
<dbReference type="PROSITE" id="PS50110">
    <property type="entry name" value="RESPONSE_REGULATORY"/>
    <property type="match status" value="1"/>
</dbReference>
<dbReference type="Pfam" id="PF08447">
    <property type="entry name" value="PAS_3"/>
    <property type="match status" value="2"/>
</dbReference>
<feature type="domain" description="PAC" evidence="10">
    <location>
        <begin position="330"/>
        <end position="383"/>
    </location>
</feature>
<dbReference type="Gene3D" id="3.40.50.2300">
    <property type="match status" value="1"/>
</dbReference>
<feature type="domain" description="PAC" evidence="10">
    <location>
        <begin position="201"/>
        <end position="252"/>
    </location>
</feature>
<feature type="domain" description="Histidine kinase" evidence="7">
    <location>
        <begin position="519"/>
        <end position="735"/>
    </location>
</feature>
<organism evidence="11 12">
    <name type="scientific">Fuerstiella marisgermanici</name>
    <dbReference type="NCBI Taxonomy" id="1891926"/>
    <lineage>
        <taxon>Bacteria</taxon>
        <taxon>Pseudomonadati</taxon>
        <taxon>Planctomycetota</taxon>
        <taxon>Planctomycetia</taxon>
        <taxon>Planctomycetales</taxon>
        <taxon>Planctomycetaceae</taxon>
        <taxon>Fuerstiella</taxon>
    </lineage>
</organism>
<dbReference type="CDD" id="cd17546">
    <property type="entry name" value="REC_hyHK_CKI1_RcsC-like"/>
    <property type="match status" value="1"/>
</dbReference>
<dbReference type="InterPro" id="IPR013655">
    <property type="entry name" value="PAS_fold_3"/>
</dbReference>
<dbReference type="InterPro" id="IPR035965">
    <property type="entry name" value="PAS-like_dom_sf"/>
</dbReference>
<dbReference type="PANTHER" id="PTHR43304:SF1">
    <property type="entry name" value="PAC DOMAIN-CONTAINING PROTEIN"/>
    <property type="match status" value="1"/>
</dbReference>
<feature type="modified residue" description="4-aspartylphosphate" evidence="6">
    <location>
        <position position="810"/>
    </location>
</feature>
<evidence type="ECO:0000259" key="10">
    <source>
        <dbReference type="PROSITE" id="PS50113"/>
    </source>
</evidence>
<dbReference type="SMART" id="SM00387">
    <property type="entry name" value="HATPase_c"/>
    <property type="match status" value="1"/>
</dbReference>
<dbReference type="PANTHER" id="PTHR43304">
    <property type="entry name" value="PHYTOCHROME-LIKE PROTEIN CPH1"/>
    <property type="match status" value="1"/>
</dbReference>
<dbReference type="Gene3D" id="3.30.565.10">
    <property type="entry name" value="Histidine kinase-like ATPase, C-terminal domain"/>
    <property type="match status" value="1"/>
</dbReference>
<proteinExistence type="predicted"/>
<dbReference type="GO" id="GO:0000155">
    <property type="term" value="F:phosphorelay sensor kinase activity"/>
    <property type="evidence" value="ECO:0007669"/>
    <property type="project" value="InterPro"/>
</dbReference>
<dbReference type="PRINTS" id="PR00344">
    <property type="entry name" value="BCTRLSENSOR"/>
</dbReference>
<dbReference type="CDD" id="cd00082">
    <property type="entry name" value="HisKA"/>
    <property type="match status" value="1"/>
</dbReference>
<dbReference type="Pfam" id="PF00072">
    <property type="entry name" value="Response_reg"/>
    <property type="match status" value="1"/>
</dbReference>
<dbReference type="AlphaFoldDB" id="A0A1P8WCS9"/>
<evidence type="ECO:0000259" key="7">
    <source>
        <dbReference type="PROSITE" id="PS50109"/>
    </source>
</evidence>
<evidence type="ECO:0000313" key="11">
    <source>
        <dbReference type="EMBL" id="APZ91862.1"/>
    </source>
</evidence>
<dbReference type="SUPFAM" id="SSF52172">
    <property type="entry name" value="CheY-like"/>
    <property type="match status" value="1"/>
</dbReference>
<dbReference type="InterPro" id="IPR004358">
    <property type="entry name" value="Sig_transdc_His_kin-like_C"/>
</dbReference>
<dbReference type="InterPro" id="IPR000014">
    <property type="entry name" value="PAS"/>
</dbReference>
<dbReference type="SUPFAM" id="SSF55874">
    <property type="entry name" value="ATPase domain of HSP90 chaperone/DNA topoisomerase II/histidine kinase"/>
    <property type="match status" value="1"/>
</dbReference>
<dbReference type="InterPro" id="IPR001789">
    <property type="entry name" value="Sig_transdc_resp-reg_receiver"/>
</dbReference>
<dbReference type="Gene3D" id="3.30.450.20">
    <property type="entry name" value="PAS domain"/>
    <property type="match status" value="3"/>
</dbReference>
<dbReference type="InterPro" id="IPR000700">
    <property type="entry name" value="PAS-assoc_C"/>
</dbReference>
<dbReference type="PROSITE" id="PS50113">
    <property type="entry name" value="PAC"/>
    <property type="match status" value="3"/>
</dbReference>
<dbReference type="InterPro" id="IPR036890">
    <property type="entry name" value="HATPase_C_sf"/>
</dbReference>
<dbReference type="RefSeq" id="WP_077023556.1">
    <property type="nucleotide sequence ID" value="NZ_CP017641.1"/>
</dbReference>
<dbReference type="SUPFAM" id="SSF47384">
    <property type="entry name" value="Homodimeric domain of signal transducing histidine kinase"/>
    <property type="match status" value="1"/>
</dbReference>
<evidence type="ECO:0000256" key="1">
    <source>
        <dbReference type="ARBA" id="ARBA00000085"/>
    </source>
</evidence>
<evidence type="ECO:0000259" key="8">
    <source>
        <dbReference type="PROSITE" id="PS50110"/>
    </source>
</evidence>
<dbReference type="InterPro" id="IPR011006">
    <property type="entry name" value="CheY-like_superfamily"/>
</dbReference>
<dbReference type="CDD" id="cd00130">
    <property type="entry name" value="PAS"/>
    <property type="match status" value="3"/>
</dbReference>
<dbReference type="EC" id="2.7.13.3" evidence="2"/>
<dbReference type="PROSITE" id="PS50112">
    <property type="entry name" value="PAS"/>
    <property type="match status" value="1"/>
</dbReference>
<dbReference type="OrthoDB" id="5287556at2"/>
<evidence type="ECO:0000256" key="6">
    <source>
        <dbReference type="PROSITE-ProRule" id="PRU00169"/>
    </source>
</evidence>
<evidence type="ECO:0000256" key="4">
    <source>
        <dbReference type="ARBA" id="ARBA00022679"/>
    </source>
</evidence>
<name>A0A1P8WCS9_9PLAN</name>
<dbReference type="SMART" id="SM00091">
    <property type="entry name" value="PAS"/>
    <property type="match status" value="3"/>
</dbReference>
<comment type="catalytic activity">
    <reaction evidence="1">
        <text>ATP + protein L-histidine = ADP + protein N-phospho-L-histidine.</text>
        <dbReference type="EC" id="2.7.13.3"/>
    </reaction>
</comment>
<accession>A0A1P8WCS9</accession>
<dbReference type="NCBIfam" id="TIGR00229">
    <property type="entry name" value="sensory_box"/>
    <property type="match status" value="2"/>
</dbReference>
<keyword evidence="5" id="KW-0418">Kinase</keyword>
<dbReference type="InterPro" id="IPR003594">
    <property type="entry name" value="HATPase_dom"/>
</dbReference>
<gene>
    <name evidence="11" type="ORF">Fuma_01458</name>
</gene>
<dbReference type="InterPro" id="IPR036097">
    <property type="entry name" value="HisK_dim/P_sf"/>
</dbReference>
<dbReference type="STRING" id="1891926.Fuma_01458"/>
<dbReference type="Pfam" id="PF02518">
    <property type="entry name" value="HATPase_c"/>
    <property type="match status" value="1"/>
</dbReference>
<evidence type="ECO:0000259" key="9">
    <source>
        <dbReference type="PROSITE" id="PS50112"/>
    </source>
</evidence>
<evidence type="ECO:0000313" key="12">
    <source>
        <dbReference type="Proteomes" id="UP000187735"/>
    </source>
</evidence>
<sequence length="888" mass="98407">MGSSSHSQFSLIDAIQAPAIVVSTHGRIVFANGASRKNTTLFDGEPVDRTLDAVLTYPGVGSHLSRYLSERVTAADFVADRLIVSSECGGSFEVSSLSGIVPADGESQQQLLLVLQPVNRATVQWRSEELLEATAQMAKVGGWELDARTGEVTWTKETFRIHELPADGTPPLEDALRFFHPDDRTTLSTAISKAFAFGQPYDLQLRLTTAKGNARYTRSICTPIVENGRTIRLRGTFQDITERRVAEEQLKAERLRLAEVLAGTRVGDWQWYVATGRLTFGERWEAILGYPPTEAPSFDEDTWMALYHPDSIEDARRLLRECFSGKRDHYEHEVQMKHRNGSWIWVFDRGKVVERDPDGRPLLISGIHQDITSRKETEQRLRESETRYRDIFENSSAVKLLIDPDTGRIVEANSAASRFYGYTSDELSRLHIWDINTLNESGVRERLRQARAGENATFEFQHRKASGEVRDVQISTGPVQVGEQQLLHTIVFDVTDRKHAEEELQRLAHLESLGTLAGGIAHDFNNVLTGIFGHVSLARTVLPENNPAAEFLAEAEHSMERAKRLTQQLLTFSKGGAPIMEVVNLAPMIREVTAFDLSGSNVEIALQVPEDLWNVSGDVGQLQQVFSNLAINARQAMSTGGKLSISLQNVELSDGQHPHLKSGRYVKIEFHDGGTGIPTDILDRIFAPYFTTKSQGHGLGLATCHSIVDRHNGHIGVTSKMGEGTTFTVHLPAAKKVAAEKTSTQLKPQLKERPPRVLVMDDEPTVRTVTTQMLEGMGCEVRTVCNADQAITAYWESLRNEAPFDVVIMDLTIPGSMGGKEAVQHILLLNPDACVLCASGYAEDPVMADCKAYGFKGSLPKPFSLEQLQEVTNMWGRSSGPDSDQIKN</sequence>
<keyword evidence="4" id="KW-0808">Transferase</keyword>
<dbReference type="KEGG" id="fmr:Fuma_01458"/>
<dbReference type="InterPro" id="IPR003661">
    <property type="entry name" value="HisK_dim/P_dom"/>
</dbReference>
<dbReference type="Gene3D" id="2.10.70.100">
    <property type="match status" value="1"/>
</dbReference>
<protein>
    <recommendedName>
        <fullName evidence="2">histidine kinase</fullName>
        <ecNumber evidence="2">2.7.13.3</ecNumber>
    </recommendedName>
</protein>
<dbReference type="Proteomes" id="UP000187735">
    <property type="component" value="Chromosome"/>
</dbReference>
<reference evidence="11 12" key="1">
    <citation type="journal article" date="2016" name="Front. Microbiol.">
        <title>Fuerstia marisgermanicae gen. nov., sp. nov., an Unusual Member of the Phylum Planctomycetes from the German Wadden Sea.</title>
        <authorList>
            <person name="Kohn T."/>
            <person name="Heuer A."/>
            <person name="Jogler M."/>
            <person name="Vollmers J."/>
            <person name="Boedeker C."/>
            <person name="Bunk B."/>
            <person name="Rast P."/>
            <person name="Borchert D."/>
            <person name="Glockner I."/>
            <person name="Freese H.M."/>
            <person name="Klenk H.P."/>
            <person name="Overmann J."/>
            <person name="Kaster A.K."/>
            <person name="Rohde M."/>
            <person name="Wiegand S."/>
            <person name="Jogler C."/>
        </authorList>
    </citation>
    <scope>NUCLEOTIDE SEQUENCE [LARGE SCALE GENOMIC DNA]</scope>
    <source>
        <strain evidence="11 12">NH11</strain>
    </source>
</reference>
<dbReference type="InterPro" id="IPR001610">
    <property type="entry name" value="PAC"/>
</dbReference>
<dbReference type="InterPro" id="IPR005467">
    <property type="entry name" value="His_kinase_dom"/>
</dbReference>
<dbReference type="Gene3D" id="1.10.287.130">
    <property type="match status" value="1"/>
</dbReference>
<dbReference type="SMART" id="SM00086">
    <property type="entry name" value="PAC"/>
    <property type="match status" value="3"/>
</dbReference>
<evidence type="ECO:0000256" key="2">
    <source>
        <dbReference type="ARBA" id="ARBA00012438"/>
    </source>
</evidence>
<feature type="domain" description="Response regulatory" evidence="8">
    <location>
        <begin position="756"/>
        <end position="876"/>
    </location>
</feature>
<evidence type="ECO:0000256" key="3">
    <source>
        <dbReference type="ARBA" id="ARBA00022553"/>
    </source>
</evidence>
<dbReference type="Pfam" id="PF13426">
    <property type="entry name" value="PAS_9"/>
    <property type="match status" value="1"/>
</dbReference>
<dbReference type="SUPFAM" id="SSF55785">
    <property type="entry name" value="PYP-like sensor domain (PAS domain)"/>
    <property type="match status" value="3"/>
</dbReference>
<dbReference type="PROSITE" id="PS50109">
    <property type="entry name" value="HIS_KIN"/>
    <property type="match status" value="1"/>
</dbReference>
<dbReference type="SMART" id="SM00388">
    <property type="entry name" value="HisKA"/>
    <property type="match status" value="1"/>
</dbReference>
<dbReference type="EMBL" id="CP017641">
    <property type="protein sequence ID" value="APZ91862.1"/>
    <property type="molecule type" value="Genomic_DNA"/>
</dbReference>
<keyword evidence="12" id="KW-1185">Reference proteome</keyword>
<dbReference type="InterPro" id="IPR052162">
    <property type="entry name" value="Sensor_kinase/Photoreceptor"/>
</dbReference>
<feature type="domain" description="PAS" evidence="9">
    <location>
        <begin position="384"/>
        <end position="427"/>
    </location>
</feature>
<dbReference type="SMART" id="SM00448">
    <property type="entry name" value="REC"/>
    <property type="match status" value="1"/>
</dbReference>
<keyword evidence="3 6" id="KW-0597">Phosphoprotein</keyword>
<dbReference type="Pfam" id="PF00512">
    <property type="entry name" value="HisKA"/>
    <property type="match status" value="1"/>
</dbReference>
<evidence type="ECO:0000256" key="5">
    <source>
        <dbReference type="ARBA" id="ARBA00022777"/>
    </source>
</evidence>